<dbReference type="eggNOG" id="COG1596">
    <property type="taxonomic scope" value="Bacteria"/>
</dbReference>
<feature type="domain" description="Polysaccharide export protein N-terminal" evidence="15">
    <location>
        <begin position="35"/>
        <end position="109"/>
    </location>
</feature>
<keyword evidence="11" id="KW-0472">Membrane</keyword>
<dbReference type="OrthoDB" id="193635at2"/>
<dbReference type="GO" id="GO:0006811">
    <property type="term" value="P:monoatomic ion transport"/>
    <property type="evidence" value="ECO:0007669"/>
    <property type="project" value="UniProtKB-KW"/>
</dbReference>
<dbReference type="RefSeq" id="WP_012529503.1">
    <property type="nucleotide sequence ID" value="NC_011146.1"/>
</dbReference>
<keyword evidence="12" id="KW-0564">Palmitate</keyword>
<keyword evidence="13" id="KW-0998">Cell outer membrane</keyword>
<dbReference type="Pfam" id="PF02563">
    <property type="entry name" value="Poly_export"/>
    <property type="match status" value="1"/>
</dbReference>
<dbReference type="InterPro" id="IPR049712">
    <property type="entry name" value="Poly_export"/>
</dbReference>
<evidence type="ECO:0000313" key="18">
    <source>
        <dbReference type="Proteomes" id="UP000008825"/>
    </source>
</evidence>
<organism evidence="17 18">
    <name type="scientific">Citrifermentans bemidjiense (strain ATCC BAA-1014 / DSM 16622 / JCM 12645 / Bem)</name>
    <name type="common">Geobacter bemidjiensis</name>
    <dbReference type="NCBI Taxonomy" id="404380"/>
    <lineage>
        <taxon>Bacteria</taxon>
        <taxon>Pseudomonadati</taxon>
        <taxon>Thermodesulfobacteriota</taxon>
        <taxon>Desulfuromonadia</taxon>
        <taxon>Geobacterales</taxon>
        <taxon>Geobacteraceae</taxon>
        <taxon>Citrifermentans</taxon>
    </lineage>
</organism>
<dbReference type="Pfam" id="PF22461">
    <property type="entry name" value="SLBB_2"/>
    <property type="match status" value="1"/>
</dbReference>
<dbReference type="InterPro" id="IPR054765">
    <property type="entry name" value="SLBB_dom"/>
</dbReference>
<evidence type="ECO:0000256" key="13">
    <source>
        <dbReference type="ARBA" id="ARBA00023237"/>
    </source>
</evidence>
<evidence type="ECO:0000259" key="15">
    <source>
        <dbReference type="Pfam" id="PF02563"/>
    </source>
</evidence>
<keyword evidence="8" id="KW-0625">Polysaccharide transport</keyword>
<name>B5EGY7_CITBB</name>
<dbReference type="Proteomes" id="UP000008825">
    <property type="component" value="Chromosome"/>
</dbReference>
<dbReference type="EMBL" id="CP001124">
    <property type="protein sequence ID" value="ACH38089.1"/>
    <property type="molecule type" value="Genomic_DNA"/>
</dbReference>
<keyword evidence="9" id="KW-0406">Ion transport</keyword>
<keyword evidence="5" id="KW-0762">Sugar transport</keyword>
<evidence type="ECO:0000259" key="16">
    <source>
        <dbReference type="Pfam" id="PF22461"/>
    </source>
</evidence>
<evidence type="ECO:0000256" key="10">
    <source>
        <dbReference type="ARBA" id="ARBA00023114"/>
    </source>
</evidence>
<evidence type="ECO:0000256" key="9">
    <source>
        <dbReference type="ARBA" id="ARBA00023065"/>
    </source>
</evidence>
<sequence length="227" mass="24664">MRAVTIAFFAILTITTGCVSRTAVPAVTPQPPAYAMSEYRIQPGDLLDVKFFYNPELNESLTVRPDGRITLQLVNDVVAAGLTPAELTMNLTKAYAPELTSPRIAVIVKTSVLERVFVDGEVFKAGLVNLVGPTTVLQAISQAGGMKDSAKSGEVLLVRKAADNSTQVMRLDVKKLREGVASQDILLRSNDIVYVPKSTIANINTWIDMYIRKNVPLPVGIGYDLSR</sequence>
<keyword evidence="7" id="KW-0732">Signal</keyword>
<dbReference type="PANTHER" id="PTHR33619">
    <property type="entry name" value="POLYSACCHARIDE EXPORT PROTEIN GFCE-RELATED"/>
    <property type="match status" value="1"/>
</dbReference>
<dbReference type="Gene3D" id="3.30.1950.10">
    <property type="entry name" value="wza like domain"/>
    <property type="match status" value="1"/>
</dbReference>
<evidence type="ECO:0000256" key="2">
    <source>
        <dbReference type="ARBA" id="ARBA00009450"/>
    </source>
</evidence>
<dbReference type="GO" id="GO:0046930">
    <property type="term" value="C:pore complex"/>
    <property type="evidence" value="ECO:0007669"/>
    <property type="project" value="UniProtKB-KW"/>
</dbReference>
<protein>
    <submittedName>
        <fullName evidence="17">Periplasmic polysaccharide biosynthesis/export lipoprotein</fullName>
    </submittedName>
</protein>
<dbReference type="STRING" id="404380.Gbem_1069"/>
<gene>
    <name evidence="17" type="ordered locus">Gbem_1069</name>
</gene>
<evidence type="ECO:0000256" key="4">
    <source>
        <dbReference type="ARBA" id="ARBA00022452"/>
    </source>
</evidence>
<evidence type="ECO:0000256" key="11">
    <source>
        <dbReference type="ARBA" id="ARBA00023136"/>
    </source>
</evidence>
<dbReference type="GO" id="GO:0015159">
    <property type="term" value="F:polysaccharide transmembrane transporter activity"/>
    <property type="evidence" value="ECO:0007669"/>
    <property type="project" value="InterPro"/>
</dbReference>
<evidence type="ECO:0000256" key="1">
    <source>
        <dbReference type="ARBA" id="ARBA00004571"/>
    </source>
</evidence>
<proteinExistence type="inferred from homology"/>
<keyword evidence="3" id="KW-0813">Transport</keyword>
<evidence type="ECO:0000256" key="5">
    <source>
        <dbReference type="ARBA" id="ARBA00022597"/>
    </source>
</evidence>
<feature type="domain" description="SLBB" evidence="16">
    <location>
        <begin position="115"/>
        <end position="195"/>
    </location>
</feature>
<keyword evidence="4" id="KW-1134">Transmembrane beta strand</keyword>
<dbReference type="AlphaFoldDB" id="B5EGY7"/>
<dbReference type="PROSITE" id="PS51257">
    <property type="entry name" value="PROKAR_LIPOPROTEIN"/>
    <property type="match status" value="1"/>
</dbReference>
<dbReference type="GO" id="GO:0009279">
    <property type="term" value="C:cell outer membrane"/>
    <property type="evidence" value="ECO:0007669"/>
    <property type="project" value="UniProtKB-SubCell"/>
</dbReference>
<dbReference type="PANTHER" id="PTHR33619:SF3">
    <property type="entry name" value="POLYSACCHARIDE EXPORT PROTEIN GFCE-RELATED"/>
    <property type="match status" value="1"/>
</dbReference>
<reference evidence="17 18" key="1">
    <citation type="submission" date="2008-07" db="EMBL/GenBank/DDBJ databases">
        <title>Complete sequence of Geobacter bemidjiensis BEM.</title>
        <authorList>
            <consortium name="US DOE Joint Genome Institute"/>
            <person name="Lucas S."/>
            <person name="Copeland A."/>
            <person name="Lapidus A."/>
            <person name="Glavina del Rio T."/>
            <person name="Dalin E."/>
            <person name="Tice H."/>
            <person name="Bruce D."/>
            <person name="Goodwin L."/>
            <person name="Pitluck S."/>
            <person name="Kiss H."/>
            <person name="Brettin T."/>
            <person name="Detter J.C."/>
            <person name="Han C."/>
            <person name="Kuske C.R."/>
            <person name="Schmutz J."/>
            <person name="Larimer F."/>
            <person name="Land M."/>
            <person name="Hauser L."/>
            <person name="Kyrpides N."/>
            <person name="Lykidis A."/>
            <person name="Lovley D."/>
            <person name="Richardson P."/>
        </authorList>
    </citation>
    <scope>NUCLEOTIDE SEQUENCE [LARGE SCALE GENOMIC DNA]</scope>
    <source>
        <strain evidence="18">ATCC BAA-1014 / DSM 16622 / JCM 12645 / Bem</strain>
    </source>
</reference>
<evidence type="ECO:0000256" key="8">
    <source>
        <dbReference type="ARBA" id="ARBA00023047"/>
    </source>
</evidence>
<evidence type="ECO:0000256" key="7">
    <source>
        <dbReference type="ARBA" id="ARBA00022729"/>
    </source>
</evidence>
<keyword evidence="10" id="KW-0626">Porin</keyword>
<keyword evidence="14 17" id="KW-0449">Lipoprotein</keyword>
<dbReference type="GO" id="GO:0015288">
    <property type="term" value="F:porin activity"/>
    <property type="evidence" value="ECO:0007669"/>
    <property type="project" value="UniProtKB-KW"/>
</dbReference>
<reference evidence="17 18" key="2">
    <citation type="journal article" date="2010" name="BMC Genomics">
        <title>The genome of Geobacter bemidjiensis, exemplar for the subsurface clade of Geobacter species that predominate in Fe(III)-reducing subsurface environments.</title>
        <authorList>
            <person name="Aklujkar M."/>
            <person name="Young N.D."/>
            <person name="Holmes D."/>
            <person name="Chavan M."/>
            <person name="Risso C."/>
            <person name="Kiss H.E."/>
            <person name="Han C.S."/>
            <person name="Land M.L."/>
            <person name="Lovley D.R."/>
        </authorList>
    </citation>
    <scope>NUCLEOTIDE SEQUENCE [LARGE SCALE GENOMIC DNA]</scope>
    <source>
        <strain evidence="18">ATCC BAA-1014 / DSM 16622 / JCM 12645 / Bem</strain>
    </source>
</reference>
<dbReference type="KEGG" id="gbm:Gbem_1069"/>
<dbReference type="InterPro" id="IPR003715">
    <property type="entry name" value="Poly_export_N"/>
</dbReference>
<accession>B5EGY7</accession>
<evidence type="ECO:0000256" key="6">
    <source>
        <dbReference type="ARBA" id="ARBA00022692"/>
    </source>
</evidence>
<dbReference type="Gene3D" id="3.10.560.10">
    <property type="entry name" value="Outer membrane lipoprotein wza domain like"/>
    <property type="match status" value="1"/>
</dbReference>
<evidence type="ECO:0000256" key="3">
    <source>
        <dbReference type="ARBA" id="ARBA00022448"/>
    </source>
</evidence>
<comment type="similarity">
    <text evidence="2">Belongs to the BexD/CtrA/VexA family.</text>
</comment>
<evidence type="ECO:0000256" key="12">
    <source>
        <dbReference type="ARBA" id="ARBA00023139"/>
    </source>
</evidence>
<dbReference type="HOGENOM" id="CLU_038343_3_1_7"/>
<comment type="subcellular location">
    <subcellularLocation>
        <location evidence="1">Cell outer membrane</location>
        <topology evidence="1">Multi-pass membrane protein</topology>
    </subcellularLocation>
</comment>
<evidence type="ECO:0000256" key="14">
    <source>
        <dbReference type="ARBA" id="ARBA00023288"/>
    </source>
</evidence>
<keyword evidence="6" id="KW-0812">Transmembrane</keyword>
<keyword evidence="18" id="KW-1185">Reference proteome</keyword>
<evidence type="ECO:0000313" key="17">
    <source>
        <dbReference type="EMBL" id="ACH38089.1"/>
    </source>
</evidence>